<evidence type="ECO:0000259" key="2">
    <source>
        <dbReference type="Pfam" id="PF03413"/>
    </source>
</evidence>
<dbReference type="STRING" id="135826.KP77_16160"/>
<comment type="caution">
    <text evidence="3">The sequence shown here is derived from an EMBL/GenBank/DDBJ whole genome shotgun (WGS) entry which is preliminary data.</text>
</comment>
<feature type="region of interest" description="Disordered" evidence="1">
    <location>
        <begin position="115"/>
        <end position="134"/>
    </location>
</feature>
<dbReference type="InterPro" id="IPR025711">
    <property type="entry name" value="PepSY"/>
</dbReference>
<gene>
    <name evidence="3" type="ORF">KP77_16160</name>
</gene>
<keyword evidence="4" id="KW-1185">Reference proteome</keyword>
<reference evidence="3 4" key="1">
    <citation type="submission" date="2015-01" db="EMBL/GenBank/DDBJ databases">
        <title>Genome sequence of Jeotgalibacillus alimentarius.</title>
        <authorList>
            <person name="Goh K.M."/>
            <person name="Chan K.-G."/>
            <person name="Yaakop A.S."/>
            <person name="Ee R."/>
            <person name="Gan H.M."/>
            <person name="Chan C.S."/>
        </authorList>
    </citation>
    <scope>NUCLEOTIDE SEQUENCE [LARGE SCALE GENOMIC DNA]</scope>
    <source>
        <strain evidence="3 4">YKJ-13</strain>
    </source>
</reference>
<proteinExistence type="predicted"/>
<organism evidence="3 4">
    <name type="scientific">Jeotgalibacillus alimentarius</name>
    <dbReference type="NCBI Taxonomy" id="135826"/>
    <lineage>
        <taxon>Bacteria</taxon>
        <taxon>Bacillati</taxon>
        <taxon>Bacillota</taxon>
        <taxon>Bacilli</taxon>
        <taxon>Bacillales</taxon>
        <taxon>Caryophanaceae</taxon>
        <taxon>Jeotgalibacillus</taxon>
    </lineage>
</organism>
<dbReference type="Gene3D" id="3.10.450.40">
    <property type="match status" value="1"/>
</dbReference>
<accession>A0A0C2W0S6</accession>
<name>A0A0C2W0S6_9BACL</name>
<evidence type="ECO:0000313" key="3">
    <source>
        <dbReference type="EMBL" id="KIL50241.1"/>
    </source>
</evidence>
<dbReference type="RefSeq" id="WP_052474037.1">
    <property type="nucleotide sequence ID" value="NZ_JXRQ01000017.1"/>
</dbReference>
<dbReference type="EMBL" id="JXRQ01000017">
    <property type="protein sequence ID" value="KIL50241.1"/>
    <property type="molecule type" value="Genomic_DNA"/>
</dbReference>
<dbReference type="AlphaFoldDB" id="A0A0C2W0S6"/>
<dbReference type="PATRIC" id="fig|135826.4.peg.1611"/>
<dbReference type="Proteomes" id="UP000031950">
    <property type="component" value="Unassembled WGS sequence"/>
</dbReference>
<feature type="domain" description="PepSY" evidence="2">
    <location>
        <begin position="178"/>
        <end position="234"/>
    </location>
</feature>
<feature type="compositionally biased region" description="Low complexity" evidence="1">
    <location>
        <begin position="117"/>
        <end position="132"/>
    </location>
</feature>
<protein>
    <recommendedName>
        <fullName evidence="2">PepSY domain-containing protein</fullName>
    </recommendedName>
</protein>
<evidence type="ECO:0000256" key="1">
    <source>
        <dbReference type="SAM" id="MobiDB-lite"/>
    </source>
</evidence>
<dbReference type="Pfam" id="PF03413">
    <property type="entry name" value="PepSY"/>
    <property type="match status" value="1"/>
</dbReference>
<dbReference type="OrthoDB" id="2476750at2"/>
<sequence length="238" mass="26486">MKKQRFIWMTGGALLAVVLIIFVQQFMTSGTQAAPMTQEEALQLIDERYPGHAAELIEEDGNVFVFNLENESGRYSLEIDRENNSVSHLENISMNDSVEEQMTAELTEEEALEIARQSSEGEIASSSQSGSADGKQYEFVFEEESRIVTIAVNAKSGETEIIDEEQKETNIQEPARILTEQEAIGIALEAVSGEVDDIELEQTDGVPYFIVEIETEDNEASVQINAISGQVMSTYWDD</sequence>
<evidence type="ECO:0000313" key="4">
    <source>
        <dbReference type="Proteomes" id="UP000031950"/>
    </source>
</evidence>